<comment type="caution">
    <text evidence="2">The sequence shown here is derived from an EMBL/GenBank/DDBJ whole genome shotgun (WGS) entry which is preliminary data.</text>
</comment>
<organism evidence="2 3">
    <name type="scientific">Eikenella longinqua</name>
    <dbReference type="NCBI Taxonomy" id="1795827"/>
    <lineage>
        <taxon>Bacteria</taxon>
        <taxon>Pseudomonadati</taxon>
        <taxon>Pseudomonadota</taxon>
        <taxon>Betaproteobacteria</taxon>
        <taxon>Neisseriales</taxon>
        <taxon>Neisseriaceae</taxon>
        <taxon>Eikenella</taxon>
    </lineage>
</organism>
<feature type="domain" description="Putative tail fiber protein gp53-like C-terminal" evidence="1">
    <location>
        <begin position="7"/>
        <end position="72"/>
    </location>
</feature>
<keyword evidence="3" id="KW-1185">Reference proteome</keyword>
<protein>
    <recommendedName>
        <fullName evidence="1">Putative tail fiber protein gp53-like C-terminal domain-containing protein</fullName>
    </recommendedName>
</protein>
<dbReference type="Pfam" id="PF21882">
    <property type="entry name" value="Gp53-like_C"/>
    <property type="match status" value="1"/>
</dbReference>
<accession>A0A1A9RX81</accession>
<gene>
    <name evidence="2" type="ORF">A7P95_05830</name>
</gene>
<dbReference type="STRING" id="1795827.A7P95_05830"/>
<sequence length="72" mass="7510">MQEDVFSTVIFPLAFPNACLNVQISAVLDNVAGGTAVLSAHVGKISKTGCSVTVSENGVFGQKTVHWLAIGY</sequence>
<evidence type="ECO:0000259" key="1">
    <source>
        <dbReference type="Pfam" id="PF21882"/>
    </source>
</evidence>
<dbReference type="EMBL" id="LXSL01000020">
    <property type="protein sequence ID" value="OAM27832.1"/>
    <property type="molecule type" value="Genomic_DNA"/>
</dbReference>
<evidence type="ECO:0000313" key="3">
    <source>
        <dbReference type="Proteomes" id="UP000077885"/>
    </source>
</evidence>
<name>A0A1A9RX81_9NEIS</name>
<dbReference type="Gene3D" id="2.60.40.3940">
    <property type="match status" value="1"/>
</dbReference>
<dbReference type="AlphaFoldDB" id="A0A1A9RX81"/>
<evidence type="ECO:0000313" key="2">
    <source>
        <dbReference type="EMBL" id="OAM27832.1"/>
    </source>
</evidence>
<proteinExistence type="predicted"/>
<dbReference type="Proteomes" id="UP000077885">
    <property type="component" value="Unassembled WGS sequence"/>
</dbReference>
<dbReference type="InterPro" id="IPR054075">
    <property type="entry name" value="Gp53-like_C"/>
</dbReference>
<reference evidence="3" key="1">
    <citation type="submission" date="2016-05" db="EMBL/GenBank/DDBJ databases">
        <title>Draft genome of Corynebacterium afermentans subsp. afermentans LCDC 88199T.</title>
        <authorList>
            <person name="Bernier A.-M."/>
            <person name="Bernard K."/>
        </authorList>
    </citation>
    <scope>NUCLEOTIDE SEQUENCE [LARGE SCALE GENOMIC DNA]</scope>
    <source>
        <strain evidence="3">NML02-A-017</strain>
    </source>
</reference>